<gene>
    <name evidence="1" type="ORF">KME15_25295</name>
</gene>
<organism evidence="1 2">
    <name type="scientific">Drouetiella hepatica Uher 2000/2452</name>
    <dbReference type="NCBI Taxonomy" id="904376"/>
    <lineage>
        <taxon>Bacteria</taxon>
        <taxon>Bacillati</taxon>
        <taxon>Cyanobacteriota</taxon>
        <taxon>Cyanophyceae</taxon>
        <taxon>Oculatellales</taxon>
        <taxon>Oculatellaceae</taxon>
        <taxon>Drouetiella</taxon>
    </lineage>
</organism>
<dbReference type="Proteomes" id="UP000757435">
    <property type="component" value="Unassembled WGS sequence"/>
</dbReference>
<comment type="caution">
    <text evidence="1">The sequence shown here is derived from an EMBL/GenBank/DDBJ whole genome shotgun (WGS) entry which is preliminary data.</text>
</comment>
<name>A0A951QFR8_9CYAN</name>
<dbReference type="EMBL" id="JAHHHD010000052">
    <property type="protein sequence ID" value="MBW4661990.1"/>
    <property type="molecule type" value="Genomic_DNA"/>
</dbReference>
<dbReference type="AlphaFoldDB" id="A0A951QFR8"/>
<reference evidence="1" key="1">
    <citation type="submission" date="2021-05" db="EMBL/GenBank/DDBJ databases">
        <authorList>
            <person name="Pietrasiak N."/>
            <person name="Ward R."/>
            <person name="Stajich J.E."/>
            <person name="Kurbessoian T."/>
        </authorList>
    </citation>
    <scope>NUCLEOTIDE SEQUENCE</scope>
    <source>
        <strain evidence="1">UHER 2000/2452</strain>
    </source>
</reference>
<sequence length="107" mass="11678">MQQIQSEISVSVPLEPGINIVKIQSGTFGYRSAAGGTGEPLVLLWIYGGKVVNKKTNVEVNATWSSLNGYDDTLTLEVRETATLCAFFFDTHLEDNDGEVNLSVVRI</sequence>
<protein>
    <submittedName>
        <fullName evidence="1">Uncharacterized protein</fullName>
    </submittedName>
</protein>
<reference evidence="1" key="2">
    <citation type="journal article" date="2022" name="Microbiol. Resour. Announc.">
        <title>Metagenome Sequencing to Explore Phylogenomics of Terrestrial Cyanobacteria.</title>
        <authorList>
            <person name="Ward R.D."/>
            <person name="Stajich J.E."/>
            <person name="Johansen J.R."/>
            <person name="Huntemann M."/>
            <person name="Clum A."/>
            <person name="Foster B."/>
            <person name="Foster B."/>
            <person name="Roux S."/>
            <person name="Palaniappan K."/>
            <person name="Varghese N."/>
            <person name="Mukherjee S."/>
            <person name="Reddy T.B.K."/>
            <person name="Daum C."/>
            <person name="Copeland A."/>
            <person name="Chen I.A."/>
            <person name="Ivanova N.N."/>
            <person name="Kyrpides N.C."/>
            <person name="Shapiro N."/>
            <person name="Eloe-Fadrosh E.A."/>
            <person name="Pietrasiak N."/>
        </authorList>
    </citation>
    <scope>NUCLEOTIDE SEQUENCE</scope>
    <source>
        <strain evidence="1">UHER 2000/2452</strain>
    </source>
</reference>
<evidence type="ECO:0000313" key="1">
    <source>
        <dbReference type="EMBL" id="MBW4661990.1"/>
    </source>
</evidence>
<accession>A0A951QFR8</accession>
<proteinExistence type="predicted"/>
<evidence type="ECO:0000313" key="2">
    <source>
        <dbReference type="Proteomes" id="UP000757435"/>
    </source>
</evidence>